<keyword evidence="2 8" id="KW-0812">Transmembrane</keyword>
<feature type="transmembrane region" description="Helical" evidence="8">
    <location>
        <begin position="116"/>
        <end position="146"/>
    </location>
</feature>
<dbReference type="Gene3D" id="3.40.50.300">
    <property type="entry name" value="P-loop containing nucleotide triphosphate hydrolases"/>
    <property type="match status" value="2"/>
</dbReference>
<feature type="domain" description="ABC transporter" evidence="9">
    <location>
        <begin position="422"/>
        <end position="646"/>
    </location>
</feature>
<keyword evidence="5 8" id="KW-1133">Transmembrane helix</keyword>
<feature type="transmembrane region" description="Helical" evidence="8">
    <location>
        <begin position="329"/>
        <end position="353"/>
    </location>
</feature>
<keyword evidence="12" id="KW-1185">Reference proteome</keyword>
<dbReference type="GO" id="GO:0016887">
    <property type="term" value="F:ATP hydrolysis activity"/>
    <property type="evidence" value="ECO:0007669"/>
    <property type="project" value="InterPro"/>
</dbReference>
<keyword evidence="3" id="KW-0547">Nucleotide-binding</keyword>
<dbReference type="GO" id="GO:0005524">
    <property type="term" value="F:ATP binding"/>
    <property type="evidence" value="ECO:0007669"/>
    <property type="project" value="UniProtKB-KW"/>
</dbReference>
<evidence type="ECO:0000259" key="9">
    <source>
        <dbReference type="PROSITE" id="PS50893"/>
    </source>
</evidence>
<dbReference type="Pfam" id="PF00005">
    <property type="entry name" value="ABC_tran"/>
    <property type="match status" value="2"/>
</dbReference>
<dbReference type="SUPFAM" id="SSF52540">
    <property type="entry name" value="P-loop containing nucleoside triphosphate hydrolases"/>
    <property type="match status" value="2"/>
</dbReference>
<dbReference type="InterPro" id="IPR003439">
    <property type="entry name" value="ABC_transporter-like_ATP-bd"/>
</dbReference>
<evidence type="ECO:0000256" key="1">
    <source>
        <dbReference type="ARBA" id="ARBA00004651"/>
    </source>
</evidence>
<dbReference type="SUPFAM" id="SSF90123">
    <property type="entry name" value="ABC transporter transmembrane region"/>
    <property type="match status" value="2"/>
</dbReference>
<keyword evidence="4" id="KW-0067">ATP-binding</keyword>
<evidence type="ECO:0000256" key="6">
    <source>
        <dbReference type="ARBA" id="ARBA00023136"/>
    </source>
</evidence>
<evidence type="ECO:0000259" key="10">
    <source>
        <dbReference type="PROSITE" id="PS50929"/>
    </source>
</evidence>
<protein>
    <submittedName>
        <fullName evidence="11">Thiol reductant ABC exporter subunit CydC</fullName>
    </submittedName>
</protein>
<feature type="compositionally biased region" description="Basic and acidic residues" evidence="7">
    <location>
        <begin position="71"/>
        <end position="87"/>
    </location>
</feature>
<dbReference type="AlphaFoldDB" id="A0A5B8M1I1"/>
<dbReference type="KEGG" id="huw:FPZ11_02395"/>
<name>A0A5B8M1I1_9MICO</name>
<dbReference type="Gene3D" id="1.20.1560.10">
    <property type="entry name" value="ABC transporter type 1, transmembrane domain"/>
    <property type="match status" value="2"/>
</dbReference>
<dbReference type="InterPro" id="IPR003593">
    <property type="entry name" value="AAA+_ATPase"/>
</dbReference>
<feature type="domain" description="ABC transmembrane type-1" evidence="10">
    <location>
        <begin position="702"/>
        <end position="984"/>
    </location>
</feature>
<feature type="transmembrane region" description="Helical" evidence="8">
    <location>
        <begin position="820"/>
        <end position="838"/>
    </location>
</feature>
<evidence type="ECO:0000256" key="5">
    <source>
        <dbReference type="ARBA" id="ARBA00022989"/>
    </source>
</evidence>
<evidence type="ECO:0000256" key="7">
    <source>
        <dbReference type="SAM" id="MobiDB-lite"/>
    </source>
</evidence>
<evidence type="ECO:0000256" key="8">
    <source>
        <dbReference type="SAM" id="Phobius"/>
    </source>
</evidence>
<feature type="transmembrane region" description="Helical" evidence="8">
    <location>
        <begin position="158"/>
        <end position="182"/>
    </location>
</feature>
<feature type="transmembrane region" description="Helical" evidence="8">
    <location>
        <begin position="844"/>
        <end position="863"/>
    </location>
</feature>
<reference evidence="11 12" key="1">
    <citation type="submission" date="2019-07" db="EMBL/GenBank/DDBJ databases">
        <title>Full genome sequence of Humibacter sp. WJ7-1.</title>
        <authorList>
            <person name="Im W.-T."/>
        </authorList>
    </citation>
    <scope>NUCLEOTIDE SEQUENCE [LARGE SCALE GENOMIC DNA]</scope>
    <source>
        <strain evidence="11 12">WJ7-1</strain>
    </source>
</reference>
<dbReference type="PROSITE" id="PS00211">
    <property type="entry name" value="ABC_TRANSPORTER_1"/>
    <property type="match status" value="2"/>
</dbReference>
<accession>A0A5B8M1I1</accession>
<evidence type="ECO:0000256" key="4">
    <source>
        <dbReference type="ARBA" id="ARBA00022840"/>
    </source>
</evidence>
<organism evidence="11 12">
    <name type="scientific">Humibacter ginsenosidimutans</name>
    <dbReference type="NCBI Taxonomy" id="2599293"/>
    <lineage>
        <taxon>Bacteria</taxon>
        <taxon>Bacillati</taxon>
        <taxon>Actinomycetota</taxon>
        <taxon>Actinomycetes</taxon>
        <taxon>Micrococcales</taxon>
        <taxon>Microbacteriaceae</taxon>
        <taxon>Humibacter</taxon>
    </lineage>
</organism>
<dbReference type="InterPro" id="IPR011527">
    <property type="entry name" value="ABC1_TM_dom"/>
</dbReference>
<dbReference type="PROSITE" id="PS50893">
    <property type="entry name" value="ABC_TRANSPORTER_2"/>
    <property type="match status" value="2"/>
</dbReference>
<dbReference type="InterPro" id="IPR014223">
    <property type="entry name" value="ABC_CydC/D"/>
</dbReference>
<evidence type="ECO:0000313" key="11">
    <source>
        <dbReference type="EMBL" id="QDZ13794.1"/>
    </source>
</evidence>
<feature type="transmembrane region" description="Helical" evidence="8">
    <location>
        <begin position="702"/>
        <end position="727"/>
    </location>
</feature>
<dbReference type="PROSITE" id="PS50929">
    <property type="entry name" value="ABC_TM1F"/>
    <property type="match status" value="2"/>
</dbReference>
<dbReference type="InterPro" id="IPR036640">
    <property type="entry name" value="ABC1_TM_sf"/>
</dbReference>
<dbReference type="GO" id="GO:0034775">
    <property type="term" value="P:glutathione transmembrane transport"/>
    <property type="evidence" value="ECO:0007669"/>
    <property type="project" value="InterPro"/>
</dbReference>
<dbReference type="Proteomes" id="UP000320216">
    <property type="component" value="Chromosome"/>
</dbReference>
<dbReference type="GO" id="GO:0034040">
    <property type="term" value="F:ATPase-coupled lipid transmembrane transporter activity"/>
    <property type="evidence" value="ECO:0007669"/>
    <property type="project" value="TreeGrafter"/>
</dbReference>
<dbReference type="GO" id="GO:0005886">
    <property type="term" value="C:plasma membrane"/>
    <property type="evidence" value="ECO:0007669"/>
    <property type="project" value="UniProtKB-SubCell"/>
</dbReference>
<dbReference type="InterPro" id="IPR039421">
    <property type="entry name" value="Type_1_exporter"/>
</dbReference>
<feature type="transmembrane region" description="Helical" evidence="8">
    <location>
        <begin position="924"/>
        <end position="945"/>
    </location>
</feature>
<sequence>MLRAVRRRIDLRRRLPDGAAFDARPRLGSHHRQRIELRVHARRHERRRRVRHPARARVPGLDLLGVPQAHQRCEHPRPAPGRGRGEGGEAGEGQVSATSTRRSPVADLAEIGPRRIALLCLLAAIKALGLVLVADALATGIVTVIAHGDVTGVVLQGLVGALLRAAASWGLLTASQAAATGVKQRTRNRLARVLSSTRGGTVGADATLASGGLDELDAYYTSYLPSLVGAATVPLLVGVRILTADWVSALVIVITVPLIPLFMALIGMHTRDRVADSLDALGRLSDHLVELARGLPVLVGLGRDREQTAALADISENHRVRSMAALRTAFLSALALDLLATISVAVVAVFIGVRLLHGQLTLEAGLVALILAPECYAPLREVGAAFHASDSGREALRRARDLIARPIARHRLVRETGTAVTVRRLTVTHAGRTAPAIDGLGFDARPHTVTLLAGDSGAGKSTVLAVLGNRGAALDDDARCSGLVRTPPAADTAFMPQHPHFSSRTALDEVALYAADSDLTAMRASANTTLQRAGLTGVAHADPASLSPGEARRLAFARTLAAVDAGARLVLLDEPTAHLDSDSAALVRRRIAELRERATVIVSSHDPGIRLLADQVVPVGDSDARAVIPHSTLAVTSSDAASPDGLAHGTRVSETRVPAPGPRVPTEPTDTPNGLTAGARPHTEKVLTELAAFVRPTRLRMVAAVLVGMLAGAFAIALIAVSGWLIVKASQETAIMYLMVAIVGVRFFGIGRSALRYAERLLTHDAVFRATTALRVRLWKALAAAGPAGRRALSPANALASLVGAADRVRDLVPRVVQPPLTALLLLAGSTITLWMLYPPAAGVLLIAALFALVAAPALAVLAGRIAAREGEAARAEVFTAFTDLLVARDDLTTIAGERLAARIDAAGERQRIADRRSARAEGAAAALAVLACCAGAVAMLPITATAVASGDLRAELVAVLALVPLALIEPVLDAVSAASKAPALTGVLAEVHEVTGMSAGAVDDAEARETAAEMGDAVRGILLDDVAFAYPGQTAPVFEHVAGGARRGQWLAITGPSGSGKSTLLALLMRFADPGAGRYLLENDDAHSTVDARDIPQRTLRARVAWCPQEGHLFDSTLRANLVIARERDDRPSDDELMDVLTRVGLASEVAALPDGLDTRIGAAGERLSGGQRQRVAVARTLLARGDVVLVDEPTAQLDEQASAALMADLRRALADRVAVLVTHDAVEARAADHVIVLGDTGRGGDGPARREPVLSGSRAA</sequence>
<gene>
    <name evidence="11" type="primary">cydC</name>
    <name evidence="11" type="ORF">FPZ11_02395</name>
</gene>
<feature type="region of interest" description="Disordered" evidence="7">
    <location>
        <begin position="67"/>
        <end position="102"/>
    </location>
</feature>
<dbReference type="OrthoDB" id="3237158at2"/>
<dbReference type="EMBL" id="CP042305">
    <property type="protein sequence ID" value="QDZ13794.1"/>
    <property type="molecule type" value="Genomic_DNA"/>
</dbReference>
<dbReference type="CDD" id="cd18584">
    <property type="entry name" value="ABC_6TM_AarD_CydD"/>
    <property type="match status" value="1"/>
</dbReference>
<dbReference type="InterPro" id="IPR017871">
    <property type="entry name" value="ABC_transporter-like_CS"/>
</dbReference>
<feature type="domain" description="ABC transmembrane type-1" evidence="10">
    <location>
        <begin position="117"/>
        <end position="388"/>
    </location>
</feature>
<dbReference type="InterPro" id="IPR027417">
    <property type="entry name" value="P-loop_NTPase"/>
</dbReference>
<dbReference type="NCBIfam" id="TIGR02868">
    <property type="entry name" value="CydC"/>
    <property type="match status" value="1"/>
</dbReference>
<feature type="transmembrane region" description="Helical" evidence="8">
    <location>
        <begin position="249"/>
        <end position="268"/>
    </location>
</feature>
<dbReference type="GO" id="GO:0045454">
    <property type="term" value="P:cell redox homeostasis"/>
    <property type="evidence" value="ECO:0007669"/>
    <property type="project" value="InterPro"/>
</dbReference>
<evidence type="ECO:0000256" key="3">
    <source>
        <dbReference type="ARBA" id="ARBA00022741"/>
    </source>
</evidence>
<evidence type="ECO:0000313" key="12">
    <source>
        <dbReference type="Proteomes" id="UP000320216"/>
    </source>
</evidence>
<keyword evidence="6 8" id="KW-0472">Membrane</keyword>
<feature type="region of interest" description="Disordered" evidence="7">
    <location>
        <begin position="638"/>
        <end position="679"/>
    </location>
</feature>
<dbReference type="SMART" id="SM00382">
    <property type="entry name" value="AAA"/>
    <property type="match status" value="2"/>
</dbReference>
<comment type="subcellular location">
    <subcellularLocation>
        <location evidence="1">Cell membrane</location>
        <topology evidence="1">Multi-pass membrane protein</topology>
    </subcellularLocation>
</comment>
<feature type="region of interest" description="Disordered" evidence="7">
    <location>
        <begin position="1241"/>
        <end position="1262"/>
    </location>
</feature>
<proteinExistence type="predicted"/>
<dbReference type="GO" id="GO:0140359">
    <property type="term" value="F:ABC-type transporter activity"/>
    <property type="evidence" value="ECO:0007669"/>
    <property type="project" value="InterPro"/>
</dbReference>
<feature type="domain" description="ABC transporter" evidence="9">
    <location>
        <begin position="1022"/>
        <end position="1261"/>
    </location>
</feature>
<evidence type="ECO:0000256" key="2">
    <source>
        <dbReference type="ARBA" id="ARBA00022692"/>
    </source>
</evidence>
<dbReference type="PANTHER" id="PTHR24221">
    <property type="entry name" value="ATP-BINDING CASSETTE SUB-FAMILY B"/>
    <property type="match status" value="1"/>
</dbReference>
<dbReference type="Pfam" id="PF00664">
    <property type="entry name" value="ABC_membrane"/>
    <property type="match status" value="1"/>
</dbReference>
<dbReference type="PANTHER" id="PTHR24221:SF654">
    <property type="entry name" value="ATP-BINDING CASSETTE SUB-FAMILY B MEMBER 6"/>
    <property type="match status" value="1"/>
</dbReference>
<feature type="transmembrane region" description="Helical" evidence="8">
    <location>
        <begin position="733"/>
        <end position="751"/>
    </location>
</feature>